<dbReference type="EMBL" id="NSCM01000007">
    <property type="protein sequence ID" value="RAX13332.1"/>
    <property type="molecule type" value="Genomic_DNA"/>
</dbReference>
<dbReference type="Proteomes" id="UP000250919">
    <property type="component" value="Unassembled WGS sequence"/>
</dbReference>
<evidence type="ECO:0000313" key="2">
    <source>
        <dbReference type="Proteomes" id="UP000250919"/>
    </source>
</evidence>
<protein>
    <submittedName>
        <fullName evidence="1">Uncharacterized protein</fullName>
    </submittedName>
</protein>
<evidence type="ECO:0000313" key="1">
    <source>
        <dbReference type="EMBL" id="RAX13332.1"/>
    </source>
</evidence>
<organism evidence="1 2">
    <name type="scientific">Photorhabdus bodei</name>
    <dbReference type="NCBI Taxonomy" id="2029681"/>
    <lineage>
        <taxon>Bacteria</taxon>
        <taxon>Pseudomonadati</taxon>
        <taxon>Pseudomonadota</taxon>
        <taxon>Gammaproteobacteria</taxon>
        <taxon>Enterobacterales</taxon>
        <taxon>Morganellaceae</taxon>
        <taxon>Photorhabdus</taxon>
    </lineage>
</organism>
<sequence>MVQDYRVFLLSEEYTVHKHITDSTDDQPINHRYYQRADLDIIIIYINELISFCQDNRQIFPWWKYKPKINNTNN</sequence>
<name>A0A329XCD9_9GAMM</name>
<comment type="caution">
    <text evidence="1">The sequence shown here is derived from an EMBL/GenBank/DDBJ whole genome shotgun (WGS) entry which is preliminary data.</text>
</comment>
<proteinExistence type="predicted"/>
<dbReference type="AlphaFoldDB" id="A0A329XCD9"/>
<gene>
    <name evidence="1" type="ORF">CKY02_07495</name>
</gene>
<reference evidence="1 2" key="1">
    <citation type="journal article" date="2018" name="Int. J. Syst. Evol. Microbiol.">
        <title>Whole-genome-based revisit of Photorhabdus phylogeny: proposal for the elevation of most Photorhabdus subspecies to the species level and description of one novel species Photorhabdus bodei sp. nov., and one novel subspecies Photorhabdus laumondii subsp. clarkei subsp. nov.</title>
        <authorList>
            <person name="Machado R.A.R."/>
            <person name="Wuthrich D."/>
            <person name="Kuhnert P."/>
            <person name="Arce C.C.M."/>
            <person name="Thonen L."/>
            <person name="Ruiz C."/>
            <person name="Zhang X."/>
            <person name="Robert C.A.M."/>
            <person name="Karimi J."/>
            <person name="Kamali S."/>
            <person name="Ma J."/>
            <person name="Bruggmann R."/>
            <person name="Erb M."/>
        </authorList>
    </citation>
    <scope>NUCLEOTIDE SEQUENCE [LARGE SCALE GENOMIC DNA]</scope>
    <source>
        <strain evidence="1 2">LJ24-63</strain>
    </source>
</reference>
<accession>A0A329XCD9</accession>